<dbReference type="Proteomes" id="UP000320762">
    <property type="component" value="Unassembled WGS sequence"/>
</dbReference>
<feature type="region of interest" description="Disordered" evidence="1">
    <location>
        <begin position="1"/>
        <end position="37"/>
    </location>
</feature>
<accession>A0A550CA33</accession>
<evidence type="ECO:0000256" key="1">
    <source>
        <dbReference type="SAM" id="MobiDB-lite"/>
    </source>
</evidence>
<evidence type="ECO:0000313" key="3">
    <source>
        <dbReference type="Proteomes" id="UP000320762"/>
    </source>
</evidence>
<comment type="caution">
    <text evidence="2">The sequence shown here is derived from an EMBL/GenBank/DDBJ whole genome shotgun (WGS) entry which is preliminary data.</text>
</comment>
<feature type="compositionally biased region" description="Polar residues" evidence="1">
    <location>
        <begin position="107"/>
        <end position="131"/>
    </location>
</feature>
<feature type="compositionally biased region" description="Polar residues" evidence="1">
    <location>
        <begin position="9"/>
        <end position="30"/>
    </location>
</feature>
<name>A0A550CA33_9AGAR</name>
<protein>
    <submittedName>
        <fullName evidence="2">Uncharacterized protein</fullName>
    </submittedName>
</protein>
<gene>
    <name evidence="2" type="ORF">BD626DRAFT_81109</name>
</gene>
<feature type="region of interest" description="Disordered" evidence="1">
    <location>
        <begin position="98"/>
        <end position="220"/>
    </location>
</feature>
<keyword evidence="3" id="KW-1185">Reference proteome</keyword>
<organism evidence="2 3">
    <name type="scientific">Schizophyllum amplum</name>
    <dbReference type="NCBI Taxonomy" id="97359"/>
    <lineage>
        <taxon>Eukaryota</taxon>
        <taxon>Fungi</taxon>
        <taxon>Dikarya</taxon>
        <taxon>Basidiomycota</taxon>
        <taxon>Agaricomycotina</taxon>
        <taxon>Agaricomycetes</taxon>
        <taxon>Agaricomycetidae</taxon>
        <taxon>Agaricales</taxon>
        <taxon>Schizophyllaceae</taxon>
        <taxon>Schizophyllum</taxon>
    </lineage>
</organism>
<proteinExistence type="predicted"/>
<dbReference type="EMBL" id="VDMD01000016">
    <property type="protein sequence ID" value="TRM61659.1"/>
    <property type="molecule type" value="Genomic_DNA"/>
</dbReference>
<evidence type="ECO:0000313" key="2">
    <source>
        <dbReference type="EMBL" id="TRM61659.1"/>
    </source>
</evidence>
<sequence length="289" mass="31447">MTERRHESASSLPNDNSVPRLTSDGSTTVRTNDRTPTCVPQIGGLVNHQDLSVRMPQAAATPGILHSNLPAPVAVVRTSRRHRVLCAIGAFMRHPFSRRASRRASNDVLSSSRRGPSTTLACTAHNVTTQGHDQHAYDLPSRLPPQPSLGVDPEVDSPRQDMESPIRSSRVGESDASLTTPVGVSPAILSGEGASDTCPADLDSTLTTSNGHNPARQPVVPRDDHYRRWEDFRRPGAEAIRRTTCRVTPLRVLYRCHMITLISCLYRRLLELCATARCGTGRPAARCAG</sequence>
<dbReference type="AlphaFoldDB" id="A0A550CA33"/>
<reference evidence="2 3" key="1">
    <citation type="journal article" date="2019" name="New Phytol.">
        <title>Comparative genomics reveals unique wood-decay strategies and fruiting body development in the Schizophyllaceae.</title>
        <authorList>
            <person name="Almasi E."/>
            <person name="Sahu N."/>
            <person name="Krizsan K."/>
            <person name="Balint B."/>
            <person name="Kovacs G.M."/>
            <person name="Kiss B."/>
            <person name="Cseklye J."/>
            <person name="Drula E."/>
            <person name="Henrissat B."/>
            <person name="Nagy I."/>
            <person name="Chovatia M."/>
            <person name="Adam C."/>
            <person name="LaButti K."/>
            <person name="Lipzen A."/>
            <person name="Riley R."/>
            <person name="Grigoriev I.V."/>
            <person name="Nagy L.G."/>
        </authorList>
    </citation>
    <scope>NUCLEOTIDE SEQUENCE [LARGE SCALE GENOMIC DNA]</scope>
    <source>
        <strain evidence="2 3">NL-1724</strain>
    </source>
</reference>